<evidence type="ECO:0000256" key="3">
    <source>
        <dbReference type="ARBA" id="ARBA00022741"/>
    </source>
</evidence>
<dbReference type="GO" id="GO:0005524">
    <property type="term" value="F:ATP binding"/>
    <property type="evidence" value="ECO:0007669"/>
    <property type="project" value="UniProtKB-KW"/>
</dbReference>
<dbReference type="Proteomes" id="UP001084197">
    <property type="component" value="Unassembled WGS sequence"/>
</dbReference>
<dbReference type="PROSITE" id="PS50893">
    <property type="entry name" value="ABC_TRANSPORTER_2"/>
    <property type="match status" value="1"/>
</dbReference>
<dbReference type="InterPro" id="IPR003593">
    <property type="entry name" value="AAA+_ATPase"/>
</dbReference>
<dbReference type="InterPro" id="IPR015854">
    <property type="entry name" value="ABC_transpr_LolD-like"/>
</dbReference>
<sequence length="226" mass="25679">MNIQLNNVKKSYQTEQETIHVLKNVNVELESGCWLTITGPSGSGKTTLMRCLSGLESVDQGSILLGDFEMSKEKEEKTRAFRREHIGYVFQDFQLFDQFNLLTNVMVPLLPYEKKSVIEQKAKQLIEQFGLSERMYHKPSQLSGGEKQRTAIVRALMNDPKLLICDEPTGNLDVNSRDQTMKVLKDIQQQGVTIILVTHDLELTSYSDVHAMMRDGQVNFSSLSYA</sequence>
<dbReference type="AlphaFoldDB" id="A0A9J6R8E3"/>
<comment type="caution">
    <text evidence="6">The sequence shown here is derived from an EMBL/GenBank/DDBJ whole genome shotgun (WGS) entry which is preliminary data.</text>
</comment>
<dbReference type="GO" id="GO:0005886">
    <property type="term" value="C:plasma membrane"/>
    <property type="evidence" value="ECO:0007669"/>
    <property type="project" value="TreeGrafter"/>
</dbReference>
<evidence type="ECO:0000256" key="4">
    <source>
        <dbReference type="ARBA" id="ARBA00022840"/>
    </source>
</evidence>
<comment type="similarity">
    <text evidence="1">Belongs to the ABC transporter superfamily.</text>
</comment>
<dbReference type="GO" id="GO:0098796">
    <property type="term" value="C:membrane protein complex"/>
    <property type="evidence" value="ECO:0007669"/>
    <property type="project" value="UniProtKB-ARBA"/>
</dbReference>
<feature type="domain" description="ABC transporter" evidence="5">
    <location>
        <begin position="3"/>
        <end position="226"/>
    </location>
</feature>
<dbReference type="RefSeq" id="WP_268778698.1">
    <property type="nucleotide sequence ID" value="NZ_JAPRAT010000002.1"/>
</dbReference>
<evidence type="ECO:0000256" key="2">
    <source>
        <dbReference type="ARBA" id="ARBA00022448"/>
    </source>
</evidence>
<dbReference type="SMART" id="SM00382">
    <property type="entry name" value="AAA"/>
    <property type="match status" value="1"/>
</dbReference>
<protein>
    <submittedName>
        <fullName evidence="6">ABC transporter ATP-binding protein</fullName>
    </submittedName>
</protein>
<dbReference type="InterPro" id="IPR003439">
    <property type="entry name" value="ABC_transporter-like_ATP-bd"/>
</dbReference>
<dbReference type="SUPFAM" id="SSF52540">
    <property type="entry name" value="P-loop containing nucleoside triphosphate hydrolases"/>
    <property type="match status" value="1"/>
</dbReference>
<dbReference type="GO" id="GO:0022857">
    <property type="term" value="F:transmembrane transporter activity"/>
    <property type="evidence" value="ECO:0007669"/>
    <property type="project" value="TreeGrafter"/>
</dbReference>
<keyword evidence="3" id="KW-0547">Nucleotide-binding</keyword>
<organism evidence="6 7">
    <name type="scientific">Natronobacillus azotifigens</name>
    <dbReference type="NCBI Taxonomy" id="472978"/>
    <lineage>
        <taxon>Bacteria</taxon>
        <taxon>Bacillati</taxon>
        <taxon>Bacillota</taxon>
        <taxon>Bacilli</taxon>
        <taxon>Bacillales</taxon>
        <taxon>Bacillaceae</taxon>
        <taxon>Natronobacillus</taxon>
    </lineage>
</organism>
<keyword evidence="7" id="KW-1185">Reference proteome</keyword>
<dbReference type="InterPro" id="IPR027417">
    <property type="entry name" value="P-loop_NTPase"/>
</dbReference>
<name>A0A9J6R8E3_9BACI</name>
<gene>
    <name evidence="6" type="ORF">OWO01_01725</name>
</gene>
<keyword evidence="4 6" id="KW-0067">ATP-binding</keyword>
<keyword evidence="2" id="KW-0813">Transport</keyword>
<evidence type="ECO:0000259" key="5">
    <source>
        <dbReference type="PROSITE" id="PS50893"/>
    </source>
</evidence>
<dbReference type="PANTHER" id="PTHR24220">
    <property type="entry name" value="IMPORT ATP-BINDING PROTEIN"/>
    <property type="match status" value="1"/>
</dbReference>
<evidence type="ECO:0000313" key="6">
    <source>
        <dbReference type="EMBL" id="MCZ0701930.1"/>
    </source>
</evidence>
<dbReference type="FunFam" id="3.40.50.300:FF:000032">
    <property type="entry name" value="Export ABC transporter ATP-binding protein"/>
    <property type="match status" value="1"/>
</dbReference>
<dbReference type="InterPro" id="IPR017911">
    <property type="entry name" value="MacB-like_ATP-bd"/>
</dbReference>
<reference evidence="6" key="1">
    <citation type="submission" date="2022-11" db="EMBL/GenBank/DDBJ databases">
        <title>WGS of Natronobacillus azotifigens 24KS-1, an anaerobic diazotrophic haloalkaliphile from soda-rich habitats.</title>
        <authorList>
            <person name="Sorokin D.Y."/>
            <person name="Merkel A.Y."/>
        </authorList>
    </citation>
    <scope>NUCLEOTIDE SEQUENCE</scope>
    <source>
        <strain evidence="6">24KS-1</strain>
    </source>
</reference>
<dbReference type="EMBL" id="JAPRAT010000002">
    <property type="protein sequence ID" value="MCZ0701930.1"/>
    <property type="molecule type" value="Genomic_DNA"/>
</dbReference>
<evidence type="ECO:0000256" key="1">
    <source>
        <dbReference type="ARBA" id="ARBA00005417"/>
    </source>
</evidence>
<dbReference type="CDD" id="cd03255">
    <property type="entry name" value="ABC_MJ0796_LolCDE_FtsE"/>
    <property type="match status" value="1"/>
</dbReference>
<dbReference type="Gene3D" id="3.40.50.300">
    <property type="entry name" value="P-loop containing nucleotide triphosphate hydrolases"/>
    <property type="match status" value="1"/>
</dbReference>
<proteinExistence type="inferred from homology"/>
<evidence type="ECO:0000313" key="7">
    <source>
        <dbReference type="Proteomes" id="UP001084197"/>
    </source>
</evidence>
<accession>A0A9J6R8E3</accession>
<dbReference type="Pfam" id="PF00005">
    <property type="entry name" value="ABC_tran"/>
    <property type="match status" value="1"/>
</dbReference>
<dbReference type="GO" id="GO:0016887">
    <property type="term" value="F:ATP hydrolysis activity"/>
    <property type="evidence" value="ECO:0007669"/>
    <property type="project" value="InterPro"/>
</dbReference>